<dbReference type="Proteomes" id="UP000178895">
    <property type="component" value="Unassembled WGS sequence"/>
</dbReference>
<proteinExistence type="predicted"/>
<keyword evidence="2" id="KW-1133">Transmembrane helix</keyword>
<evidence type="ECO:0000256" key="1">
    <source>
        <dbReference type="SAM" id="MobiDB-lite"/>
    </source>
</evidence>
<evidence type="ECO:0000313" key="3">
    <source>
        <dbReference type="EMBL" id="OGH89803.1"/>
    </source>
</evidence>
<evidence type="ECO:0000256" key="2">
    <source>
        <dbReference type="SAM" id="Phobius"/>
    </source>
</evidence>
<sequence length="158" mass="17628">MAKEKEGLLKEEDEAGMSSGGSKASKFVLLFLFLAVLGGFVWYFMKYQEVKKQINYLASPEGRQEIDQQMIGDITEKVGKHIILPQTETPTLATIEDAEALAKEQPFFSNANNGDKVLIYSDRALIYSPDRDVLVNVGPVYFENEETPPAEGETETTQ</sequence>
<evidence type="ECO:0000313" key="4">
    <source>
        <dbReference type="Proteomes" id="UP000178895"/>
    </source>
</evidence>
<keyword evidence="2" id="KW-0472">Membrane</keyword>
<dbReference type="EMBL" id="MFQY01000027">
    <property type="protein sequence ID" value="OGH89803.1"/>
    <property type="molecule type" value="Genomic_DNA"/>
</dbReference>
<feature type="region of interest" description="Disordered" evidence="1">
    <location>
        <begin position="1"/>
        <end position="21"/>
    </location>
</feature>
<reference evidence="3 4" key="1">
    <citation type="journal article" date="2016" name="Nat. Commun.">
        <title>Thousands of microbial genomes shed light on interconnected biogeochemical processes in an aquifer system.</title>
        <authorList>
            <person name="Anantharaman K."/>
            <person name="Brown C.T."/>
            <person name="Hug L.A."/>
            <person name="Sharon I."/>
            <person name="Castelle C.J."/>
            <person name="Probst A.J."/>
            <person name="Thomas B.C."/>
            <person name="Singh A."/>
            <person name="Wilkins M.J."/>
            <person name="Karaoz U."/>
            <person name="Brodie E.L."/>
            <person name="Williams K.H."/>
            <person name="Hubbard S.S."/>
            <person name="Banfield J.F."/>
        </authorList>
    </citation>
    <scope>NUCLEOTIDE SEQUENCE [LARGE SCALE GENOMIC DNA]</scope>
</reference>
<feature type="transmembrane region" description="Helical" evidence="2">
    <location>
        <begin position="27"/>
        <end position="45"/>
    </location>
</feature>
<accession>A0A1F6P1E8</accession>
<keyword evidence="2" id="KW-0812">Transmembrane</keyword>
<name>A0A1F6P1E8_9BACT</name>
<comment type="caution">
    <text evidence="3">The sequence shown here is derived from an EMBL/GenBank/DDBJ whole genome shotgun (WGS) entry which is preliminary data.</text>
</comment>
<organism evidence="3 4">
    <name type="scientific">Candidatus Magasanikbacteria bacterium RIFOXYC2_FULL_40_16</name>
    <dbReference type="NCBI Taxonomy" id="1798703"/>
    <lineage>
        <taxon>Bacteria</taxon>
        <taxon>Candidatus Magasanikiibacteriota</taxon>
    </lineage>
</organism>
<dbReference type="AlphaFoldDB" id="A0A1F6P1E8"/>
<gene>
    <name evidence="3" type="ORF">A2469_01140</name>
</gene>
<protein>
    <submittedName>
        <fullName evidence="3">Uncharacterized protein</fullName>
    </submittedName>
</protein>
<feature type="compositionally biased region" description="Basic and acidic residues" evidence="1">
    <location>
        <begin position="1"/>
        <end position="10"/>
    </location>
</feature>